<dbReference type="Gene3D" id="1.20.1600.10">
    <property type="entry name" value="Outer membrane efflux proteins (OEP)"/>
    <property type="match status" value="1"/>
</dbReference>
<accession>A0A934SQU0</accession>
<protein>
    <submittedName>
        <fullName evidence="3">TolC family protein</fullName>
    </submittedName>
</protein>
<reference evidence="3" key="1">
    <citation type="submission" date="2021-01" db="EMBL/GenBank/DDBJ databases">
        <title>Genome sequence of strain Noviherbaspirillum sp. DKR-6.</title>
        <authorList>
            <person name="Chaudhary D.K."/>
        </authorList>
    </citation>
    <scope>NUCLEOTIDE SEQUENCE</scope>
    <source>
        <strain evidence="3">DKR-6</strain>
    </source>
</reference>
<dbReference type="Pfam" id="PF02321">
    <property type="entry name" value="OEP"/>
    <property type="match status" value="2"/>
</dbReference>
<proteinExistence type="inferred from homology"/>
<dbReference type="InterPro" id="IPR003423">
    <property type="entry name" value="OMP_efflux"/>
</dbReference>
<dbReference type="RefSeq" id="WP_200590194.1">
    <property type="nucleotide sequence ID" value="NZ_JAEPBG010000001.1"/>
</dbReference>
<evidence type="ECO:0000256" key="1">
    <source>
        <dbReference type="ARBA" id="ARBA00007613"/>
    </source>
</evidence>
<comment type="similarity">
    <text evidence="1">Belongs to the outer membrane factor (OMF) (TC 1.B.17) family.</text>
</comment>
<dbReference type="PANTHER" id="PTHR30203">
    <property type="entry name" value="OUTER MEMBRANE CATION EFFLUX PROTEIN"/>
    <property type="match status" value="1"/>
</dbReference>
<sequence>MMNTTAPRPLRLPRLPLVPQLPRYLSILQLLLTLLCLAPAPAPALAQMSMDTAQLRLADAQALALQRNPDLRIALAAVQSARAAIASADTAPNPVLTLQTMGVNPSTGVGPGSLRSKAVDSAIRIDQQFERGGKRELRVRNAQLLEQAAREDMSDVRRQLKLAVAQAYYDLLAAQEKRDILRDTLALYQQTVDAAERRRKAGDLAGADVARIRVDALRAANDAESAESALLRAQETLALALGSLPDPRRLRAIDPWPDPAEIDDGAALESIVDSRADVRAARARVRAAEEGVRLALSLRTRDVTVGVQAEHYPQNGANAYGTGNSFGIAVQIPLYLRNQYEGEIRNAEAQLDSARESLEKTRMAARSELARSRDEARVAAAALRRYDEELLPAAELSADAAEYAFKNGAVGVMDALDARRTRRAIRLEAAGARADHARALAAWRLAQETGDKE</sequence>
<dbReference type="Proteomes" id="UP000622890">
    <property type="component" value="Unassembled WGS sequence"/>
</dbReference>
<keyword evidence="2" id="KW-0175">Coiled coil</keyword>
<dbReference type="SUPFAM" id="SSF56954">
    <property type="entry name" value="Outer membrane efflux proteins (OEP)"/>
    <property type="match status" value="1"/>
</dbReference>
<comment type="caution">
    <text evidence="3">The sequence shown here is derived from an EMBL/GenBank/DDBJ whole genome shotgun (WGS) entry which is preliminary data.</text>
</comment>
<dbReference type="InterPro" id="IPR010131">
    <property type="entry name" value="MdtP/NodT-like"/>
</dbReference>
<evidence type="ECO:0000313" key="3">
    <source>
        <dbReference type="EMBL" id="MBK4733431.1"/>
    </source>
</evidence>
<dbReference type="GO" id="GO:0015562">
    <property type="term" value="F:efflux transmembrane transporter activity"/>
    <property type="evidence" value="ECO:0007669"/>
    <property type="project" value="InterPro"/>
</dbReference>
<dbReference type="PANTHER" id="PTHR30203:SF30">
    <property type="entry name" value="OUTER MEMBRANE PROTEIN-RELATED"/>
    <property type="match status" value="1"/>
</dbReference>
<evidence type="ECO:0000313" key="4">
    <source>
        <dbReference type="Proteomes" id="UP000622890"/>
    </source>
</evidence>
<dbReference type="AlphaFoldDB" id="A0A934SQU0"/>
<dbReference type="EMBL" id="JAEPBG010000001">
    <property type="protein sequence ID" value="MBK4733431.1"/>
    <property type="molecule type" value="Genomic_DNA"/>
</dbReference>
<evidence type="ECO:0000256" key="2">
    <source>
        <dbReference type="SAM" id="Coils"/>
    </source>
</evidence>
<gene>
    <name evidence="3" type="ORF">JJB74_02195</name>
</gene>
<name>A0A934SQU0_9BURK</name>
<feature type="coiled-coil region" evidence="2">
    <location>
        <begin position="337"/>
        <end position="375"/>
    </location>
</feature>
<organism evidence="3 4">
    <name type="scientific">Noviherbaspirillum pedocola</name>
    <dbReference type="NCBI Taxonomy" id="2801341"/>
    <lineage>
        <taxon>Bacteria</taxon>
        <taxon>Pseudomonadati</taxon>
        <taxon>Pseudomonadota</taxon>
        <taxon>Betaproteobacteria</taxon>
        <taxon>Burkholderiales</taxon>
        <taxon>Oxalobacteraceae</taxon>
        <taxon>Noviherbaspirillum</taxon>
    </lineage>
</organism>
<keyword evidence="4" id="KW-1185">Reference proteome</keyword>